<dbReference type="Proteomes" id="UP000789508">
    <property type="component" value="Unassembled WGS sequence"/>
</dbReference>
<proteinExistence type="inferred from homology"/>
<dbReference type="EMBL" id="CAJVPS010000329">
    <property type="protein sequence ID" value="CAG8477443.1"/>
    <property type="molecule type" value="Genomic_DNA"/>
</dbReference>
<dbReference type="SUPFAM" id="SSF81901">
    <property type="entry name" value="HCP-like"/>
    <property type="match status" value="2"/>
</dbReference>
<organism evidence="2 3">
    <name type="scientific">Ambispora leptoticha</name>
    <dbReference type="NCBI Taxonomy" id="144679"/>
    <lineage>
        <taxon>Eukaryota</taxon>
        <taxon>Fungi</taxon>
        <taxon>Fungi incertae sedis</taxon>
        <taxon>Mucoromycota</taxon>
        <taxon>Glomeromycotina</taxon>
        <taxon>Glomeromycetes</taxon>
        <taxon>Archaeosporales</taxon>
        <taxon>Ambisporaceae</taxon>
        <taxon>Ambispora</taxon>
    </lineage>
</organism>
<name>A0A9N8W813_9GLOM</name>
<dbReference type="PANTHER" id="PTHR11102:SF160">
    <property type="entry name" value="ERAD-ASSOCIATED E3 UBIQUITIN-PROTEIN LIGASE COMPONENT HRD3"/>
    <property type="match status" value="1"/>
</dbReference>
<gene>
    <name evidence="2" type="ORF">ALEPTO_LOCUS2312</name>
</gene>
<reference evidence="2" key="1">
    <citation type="submission" date="2021-06" db="EMBL/GenBank/DDBJ databases">
        <authorList>
            <person name="Kallberg Y."/>
            <person name="Tangrot J."/>
            <person name="Rosling A."/>
        </authorList>
    </citation>
    <scope>NUCLEOTIDE SEQUENCE</scope>
    <source>
        <strain evidence="2">FL130A</strain>
    </source>
</reference>
<dbReference type="AlphaFoldDB" id="A0A9N8W813"/>
<keyword evidence="3" id="KW-1185">Reference proteome</keyword>
<dbReference type="OrthoDB" id="2384430at2759"/>
<comment type="caution">
    <text evidence="2">The sequence shown here is derived from an EMBL/GenBank/DDBJ whole genome shotgun (WGS) entry which is preliminary data.</text>
</comment>
<comment type="similarity">
    <text evidence="1">Belongs to the sel-1 family.</text>
</comment>
<dbReference type="Gene3D" id="1.25.40.10">
    <property type="entry name" value="Tetratricopeptide repeat domain"/>
    <property type="match status" value="2"/>
</dbReference>
<dbReference type="SMART" id="SM00671">
    <property type="entry name" value="SEL1"/>
    <property type="match status" value="6"/>
</dbReference>
<dbReference type="InterPro" id="IPR011990">
    <property type="entry name" value="TPR-like_helical_dom_sf"/>
</dbReference>
<dbReference type="PANTHER" id="PTHR11102">
    <property type="entry name" value="SEL-1-LIKE PROTEIN"/>
    <property type="match status" value="1"/>
</dbReference>
<dbReference type="InterPro" id="IPR050767">
    <property type="entry name" value="Sel1_AlgK"/>
</dbReference>
<sequence>MGTHCNEISRGFAFAPFDLTYRYRGLEPIVVDLPISQLRLLLQKQQNCYEKCSALTQLLSLFTSLKNSWKNDKVIETELYNWMTTNRFEPEMIFRIVYNERNHVKFASLLAFFYMRGIGTNVNAEEAFHFSYFAASKGDLIGQNDVACCYQFGTGTIKNERKAFYWFRKCAKEGNVAGIFNLGSCYYHGIGTTERHDKAFDCFLKAAEAGFGAAQGCVGFCYRHGKGTKPDLKTALYWYEQASNSGNAQAQLKLAYCYQQGIGLKKRRRICRKTIYKVGEKYGLGIKKNDVTGFYWHLQSAKCGNARGQNNVARSYKSGQGTVRDVHEAIRYYRQAISQGGNSHVYSELKSLLLNEWW</sequence>
<evidence type="ECO:0000313" key="3">
    <source>
        <dbReference type="Proteomes" id="UP000789508"/>
    </source>
</evidence>
<dbReference type="InterPro" id="IPR006597">
    <property type="entry name" value="Sel1-like"/>
</dbReference>
<protein>
    <submittedName>
        <fullName evidence="2">2819_t:CDS:1</fullName>
    </submittedName>
</protein>
<dbReference type="Pfam" id="PF08238">
    <property type="entry name" value="Sel1"/>
    <property type="match status" value="7"/>
</dbReference>
<evidence type="ECO:0000256" key="1">
    <source>
        <dbReference type="ARBA" id="ARBA00038101"/>
    </source>
</evidence>
<evidence type="ECO:0000313" key="2">
    <source>
        <dbReference type="EMBL" id="CAG8477443.1"/>
    </source>
</evidence>
<accession>A0A9N8W813</accession>